<organism evidence="3 4">
    <name type="scientific">Candidimonas humi</name>
    <dbReference type="NCBI Taxonomy" id="683355"/>
    <lineage>
        <taxon>Bacteria</taxon>
        <taxon>Pseudomonadati</taxon>
        <taxon>Pseudomonadota</taxon>
        <taxon>Betaproteobacteria</taxon>
        <taxon>Burkholderiales</taxon>
        <taxon>Alcaligenaceae</taxon>
        <taxon>Candidimonas</taxon>
    </lineage>
</organism>
<dbReference type="EMBL" id="JBHSBV010000002">
    <property type="protein sequence ID" value="MFC4200792.1"/>
    <property type="molecule type" value="Genomic_DNA"/>
</dbReference>
<feature type="chain" id="PRO_5046949537" evidence="2">
    <location>
        <begin position="27"/>
        <end position="327"/>
    </location>
</feature>
<evidence type="ECO:0000313" key="3">
    <source>
        <dbReference type="EMBL" id="MFC4200792.1"/>
    </source>
</evidence>
<evidence type="ECO:0000256" key="1">
    <source>
        <dbReference type="ARBA" id="ARBA00006987"/>
    </source>
</evidence>
<reference evidence="4" key="1">
    <citation type="journal article" date="2019" name="Int. J. Syst. Evol. Microbiol.">
        <title>The Global Catalogue of Microorganisms (GCM) 10K type strain sequencing project: providing services to taxonomists for standard genome sequencing and annotation.</title>
        <authorList>
            <consortium name="The Broad Institute Genomics Platform"/>
            <consortium name="The Broad Institute Genome Sequencing Center for Infectious Disease"/>
            <person name="Wu L."/>
            <person name="Ma J."/>
        </authorList>
    </citation>
    <scope>NUCLEOTIDE SEQUENCE [LARGE SCALE GENOMIC DNA]</scope>
    <source>
        <strain evidence="4">LMG 24813</strain>
    </source>
</reference>
<dbReference type="PANTHER" id="PTHR42928:SF5">
    <property type="entry name" value="BLR1237 PROTEIN"/>
    <property type="match status" value="1"/>
</dbReference>
<dbReference type="PANTHER" id="PTHR42928">
    <property type="entry name" value="TRICARBOXYLATE-BINDING PROTEIN"/>
    <property type="match status" value="1"/>
</dbReference>
<dbReference type="CDD" id="cd13578">
    <property type="entry name" value="PBP2_Bug27"/>
    <property type="match status" value="1"/>
</dbReference>
<dbReference type="Proteomes" id="UP001595848">
    <property type="component" value="Unassembled WGS sequence"/>
</dbReference>
<dbReference type="Pfam" id="PF03401">
    <property type="entry name" value="TctC"/>
    <property type="match status" value="1"/>
</dbReference>
<sequence>MKKIHRISSLLSAAALGLACSLPAHAATAYPDKPIHLIVPFAAGGSTDILARMAGQAISTSLGQPVVVENRAGASGNIGMEAVARAAPDGYTLLFTTTNLTLNPEVLEKVPYDPVSSFSGVSMLAFAPMILITKPGFAGGSLQSLVKYGLSHPGQLNFSSSGAGGAPHLAGEMLKLRTGMKMTHVPYKGAAPAIADIVAGQVQMTFTTYVSASAMLHAHRVAALAVASSQRLPVLPDVPTVEQAGIKDFEIGTMFGLLAPKGTPAPVIQRLYEALKHSSADPAFRGKIVNLGASVIVDTPQEYDAYLRKDVAKWKQLIAQIGDISKN</sequence>
<protein>
    <submittedName>
        <fullName evidence="3">Bug family tripartite tricarboxylate transporter substrate binding protein</fullName>
    </submittedName>
</protein>
<evidence type="ECO:0000256" key="2">
    <source>
        <dbReference type="SAM" id="SignalP"/>
    </source>
</evidence>
<gene>
    <name evidence="3" type="ORF">ACFOY1_07485</name>
</gene>
<keyword evidence="4" id="KW-1185">Reference proteome</keyword>
<dbReference type="RefSeq" id="WP_217963988.1">
    <property type="nucleotide sequence ID" value="NZ_JAHTBN010000003.1"/>
</dbReference>
<dbReference type="PROSITE" id="PS51257">
    <property type="entry name" value="PROKAR_LIPOPROTEIN"/>
    <property type="match status" value="1"/>
</dbReference>
<accession>A0ABV8NX36</accession>
<dbReference type="InterPro" id="IPR005064">
    <property type="entry name" value="BUG"/>
</dbReference>
<keyword evidence="2" id="KW-0732">Signal</keyword>
<comment type="caution">
    <text evidence="3">The sequence shown here is derived from an EMBL/GenBank/DDBJ whole genome shotgun (WGS) entry which is preliminary data.</text>
</comment>
<name>A0ABV8NX36_9BURK</name>
<proteinExistence type="inferred from homology"/>
<feature type="signal peptide" evidence="2">
    <location>
        <begin position="1"/>
        <end position="26"/>
    </location>
</feature>
<evidence type="ECO:0000313" key="4">
    <source>
        <dbReference type="Proteomes" id="UP001595848"/>
    </source>
</evidence>
<comment type="similarity">
    <text evidence="1">Belongs to the UPF0065 (bug) family.</text>
</comment>
<dbReference type="PIRSF" id="PIRSF017082">
    <property type="entry name" value="YflP"/>
    <property type="match status" value="1"/>
</dbReference>